<comment type="caution">
    <text evidence="5">The sequence shown here is derived from an EMBL/GenBank/DDBJ whole genome shotgun (WGS) entry which is preliminary data.</text>
</comment>
<dbReference type="InterPro" id="IPR001249">
    <property type="entry name" value="AcCoA_biotinCC"/>
</dbReference>
<dbReference type="NCBIfam" id="TIGR00531">
    <property type="entry name" value="BCCP"/>
    <property type="match status" value="1"/>
</dbReference>
<evidence type="ECO:0000256" key="3">
    <source>
        <dbReference type="RuleBase" id="RU364072"/>
    </source>
</evidence>
<evidence type="ECO:0000256" key="1">
    <source>
        <dbReference type="ARBA" id="ARBA00017562"/>
    </source>
</evidence>
<dbReference type="SUPFAM" id="SSF51230">
    <property type="entry name" value="Single hybrid motif"/>
    <property type="match status" value="1"/>
</dbReference>
<evidence type="ECO:0000256" key="2">
    <source>
        <dbReference type="ARBA" id="ARBA00023267"/>
    </source>
</evidence>
<evidence type="ECO:0000313" key="6">
    <source>
        <dbReference type="Proteomes" id="UP000257323"/>
    </source>
</evidence>
<dbReference type="Pfam" id="PF00364">
    <property type="entry name" value="Biotin_lipoyl"/>
    <property type="match status" value="1"/>
</dbReference>
<dbReference type="Proteomes" id="UP000257323">
    <property type="component" value="Unassembled WGS sequence"/>
</dbReference>
<dbReference type="CDD" id="cd06850">
    <property type="entry name" value="biotinyl_domain"/>
    <property type="match status" value="1"/>
</dbReference>
<keyword evidence="3" id="KW-0443">Lipid metabolism</keyword>
<dbReference type="PROSITE" id="PS50968">
    <property type="entry name" value="BIOTINYL_LIPOYL"/>
    <property type="match status" value="1"/>
</dbReference>
<keyword evidence="3" id="KW-0275">Fatty acid biosynthesis</keyword>
<dbReference type="InterPro" id="IPR000089">
    <property type="entry name" value="Biotin_lipoyl"/>
</dbReference>
<accession>A0A3E2BPQ9</accession>
<dbReference type="InterPro" id="IPR011053">
    <property type="entry name" value="Single_hybrid_motif"/>
</dbReference>
<evidence type="ECO:0000313" key="5">
    <source>
        <dbReference type="EMBL" id="RFT16632.1"/>
    </source>
</evidence>
<sequence length="175" mass="18957">MTQKNGKPVDSGQASPFSSKIDYEELRKLISLLEEKNLTQFELEVEGFKIKLSRSLGNSSGPAQVMFTPAVPEAAAKIMATNGEIPAPTPAEDKNIHYVTSPMVGTFYRAPSPTSPPFVDIGDPVKKGQTLCIVEAMKLMNEIECDVNGLVVDILVENGKPVEYGQKLFAIKVSA</sequence>
<feature type="domain" description="Lipoyl-binding" evidence="4">
    <location>
        <begin position="96"/>
        <end position="172"/>
    </location>
</feature>
<keyword evidence="2 3" id="KW-0092">Biotin</keyword>
<keyword evidence="3" id="KW-0276">Fatty acid metabolism</keyword>
<dbReference type="PANTHER" id="PTHR45266">
    <property type="entry name" value="OXALOACETATE DECARBOXYLASE ALPHA CHAIN"/>
    <property type="match status" value="1"/>
</dbReference>
<dbReference type="FunFam" id="2.40.50.100:FF:000003">
    <property type="entry name" value="Acetyl-CoA carboxylase biotin carboxyl carrier protein"/>
    <property type="match status" value="1"/>
</dbReference>
<dbReference type="PRINTS" id="PR01071">
    <property type="entry name" value="ACOABIOTINCC"/>
</dbReference>
<dbReference type="EMBL" id="QUAH01000002">
    <property type="protein sequence ID" value="RFT16632.1"/>
    <property type="molecule type" value="Genomic_DNA"/>
</dbReference>
<dbReference type="GO" id="GO:0009317">
    <property type="term" value="C:acetyl-CoA carboxylase complex"/>
    <property type="evidence" value="ECO:0007669"/>
    <property type="project" value="InterPro"/>
</dbReference>
<dbReference type="Gene3D" id="2.40.50.100">
    <property type="match status" value="1"/>
</dbReference>
<dbReference type="PANTHER" id="PTHR45266:SF3">
    <property type="entry name" value="OXALOACETATE DECARBOXYLASE ALPHA CHAIN"/>
    <property type="match status" value="1"/>
</dbReference>
<evidence type="ECO:0000259" key="4">
    <source>
        <dbReference type="PROSITE" id="PS50968"/>
    </source>
</evidence>
<comment type="pathway">
    <text evidence="3">Lipid metabolism; fatty acid biosynthesis.</text>
</comment>
<dbReference type="AlphaFoldDB" id="A0A3E2BPQ9"/>
<dbReference type="UniPathway" id="UPA00094"/>
<gene>
    <name evidence="5" type="ORF">OP8BY_1245</name>
</gene>
<protein>
    <recommendedName>
        <fullName evidence="1 3">Biotin carboxyl carrier protein of acetyl-CoA carboxylase</fullName>
    </recommendedName>
</protein>
<name>A0A3E2BPQ9_9BACT</name>
<reference evidence="5 6" key="1">
    <citation type="submission" date="2018-08" db="EMBL/GenBank/DDBJ databases">
        <title>Genome analysis of the thermophilic bacterium of the candidate phylum Aminicenantes from deep subsurface aquifer revealed its physiology and ecological role.</title>
        <authorList>
            <person name="Kadnikov V.V."/>
            <person name="Mardanov A.V."/>
            <person name="Beletsky A.V."/>
            <person name="Karnachuk O.V."/>
            <person name="Ravin N.V."/>
        </authorList>
    </citation>
    <scope>NUCLEOTIDE SEQUENCE [LARGE SCALE GENOMIC DNA]</scope>
    <source>
        <strain evidence="5">BY38</strain>
    </source>
</reference>
<organism evidence="5 6">
    <name type="scientific">Candidatus Saccharicenans subterraneus</name>
    <dbReference type="NCBI Taxonomy" id="2508984"/>
    <lineage>
        <taxon>Bacteria</taxon>
        <taxon>Candidatus Aminicenantota</taxon>
        <taxon>Candidatus Aminicenantia</taxon>
        <taxon>Candidatus Aminicenantales</taxon>
        <taxon>Candidatus Saccharicenantaceae</taxon>
        <taxon>Candidatus Saccharicenans</taxon>
    </lineage>
</organism>
<proteinExistence type="predicted"/>
<dbReference type="GO" id="GO:0003989">
    <property type="term" value="F:acetyl-CoA carboxylase activity"/>
    <property type="evidence" value="ECO:0007669"/>
    <property type="project" value="InterPro"/>
</dbReference>
<dbReference type="InterPro" id="IPR050709">
    <property type="entry name" value="Biotin_Carboxyl_Carrier/Decarb"/>
</dbReference>
<comment type="function">
    <text evidence="3">This protein is a component of the acetyl coenzyme A carboxylase complex; first, biotin carboxylase catalyzes the carboxylation of the carrier protein and then the transcarboxylase transfers the carboxyl group to form malonyl-CoA.</text>
</comment>
<dbReference type="GO" id="GO:0006633">
    <property type="term" value="P:fatty acid biosynthetic process"/>
    <property type="evidence" value="ECO:0007669"/>
    <property type="project" value="UniProtKB-UniPathway"/>
</dbReference>
<keyword evidence="3" id="KW-0444">Lipid biosynthesis</keyword>